<proteinExistence type="predicted"/>
<organism evidence="3 4">
    <name type="scientific">Halosimplex litoreum</name>
    <dbReference type="NCBI Taxonomy" id="1198301"/>
    <lineage>
        <taxon>Archaea</taxon>
        <taxon>Methanobacteriati</taxon>
        <taxon>Methanobacteriota</taxon>
        <taxon>Stenosarchaea group</taxon>
        <taxon>Halobacteria</taxon>
        <taxon>Halobacteriales</taxon>
        <taxon>Haloarculaceae</taxon>
        <taxon>Halosimplex</taxon>
    </lineage>
</organism>
<dbReference type="KEGG" id="hlt:I7X12_05695"/>
<dbReference type="Pfam" id="PF18895">
    <property type="entry name" value="T4SS_pilin"/>
    <property type="match status" value="1"/>
</dbReference>
<name>A0A7T3G0S3_9EURY</name>
<reference evidence="3 4" key="1">
    <citation type="submission" date="2020-12" db="EMBL/GenBank/DDBJ databases">
        <title>Halosimplex halophilum sp. nov. and Halosimplex salinum sp. nov., two new members of the genus Halosimplex.</title>
        <authorList>
            <person name="Cui H.L."/>
        </authorList>
    </citation>
    <scope>NUCLEOTIDE SEQUENCE [LARGE SCALE GENOMIC DNA]</scope>
    <source>
        <strain evidence="3 4">YGH94</strain>
    </source>
</reference>
<keyword evidence="4" id="KW-1185">Reference proteome</keyword>
<accession>A0A7T3G0S3</accession>
<evidence type="ECO:0000256" key="2">
    <source>
        <dbReference type="SAM" id="Phobius"/>
    </source>
</evidence>
<dbReference type="OrthoDB" id="382775at2157"/>
<evidence type="ECO:0000313" key="4">
    <source>
        <dbReference type="Proteomes" id="UP000595001"/>
    </source>
</evidence>
<feature type="transmembrane region" description="Helical" evidence="2">
    <location>
        <begin position="107"/>
        <end position="129"/>
    </location>
</feature>
<feature type="transmembrane region" description="Helical" evidence="2">
    <location>
        <begin position="66"/>
        <end position="86"/>
    </location>
</feature>
<sequence>MFAAKQGSGRGRTWLQYVLIAAVALFVLTGAAAAQDSGDSGDSGDSEDDTSAEDELTNQIRQIADFLSVVIFAVAVPNGAYGLFEYMTAGTDTESTQKGKKRIRNSFVAVAGVGVIQVAVRFLGSLLGLTA</sequence>
<dbReference type="RefSeq" id="WP_198062891.1">
    <property type="nucleotide sequence ID" value="NZ_CP065856.1"/>
</dbReference>
<keyword evidence="2" id="KW-0472">Membrane</keyword>
<dbReference type="EMBL" id="CP065856">
    <property type="protein sequence ID" value="QPV64117.1"/>
    <property type="molecule type" value="Genomic_DNA"/>
</dbReference>
<keyword evidence="2" id="KW-0812">Transmembrane</keyword>
<dbReference type="InterPro" id="IPR043993">
    <property type="entry name" value="T4SS_pilin"/>
</dbReference>
<dbReference type="GeneID" id="60587966"/>
<feature type="compositionally biased region" description="Acidic residues" evidence="1">
    <location>
        <begin position="42"/>
        <end position="54"/>
    </location>
</feature>
<dbReference type="AlphaFoldDB" id="A0A7T3G0S3"/>
<evidence type="ECO:0000313" key="3">
    <source>
        <dbReference type="EMBL" id="QPV64117.1"/>
    </source>
</evidence>
<keyword evidence="2" id="KW-1133">Transmembrane helix</keyword>
<dbReference type="Proteomes" id="UP000595001">
    <property type="component" value="Chromosome"/>
</dbReference>
<gene>
    <name evidence="3" type="ORF">I7X12_05695</name>
</gene>
<feature type="region of interest" description="Disordered" evidence="1">
    <location>
        <begin position="34"/>
        <end position="54"/>
    </location>
</feature>
<protein>
    <submittedName>
        <fullName evidence="3">Uncharacterized protein</fullName>
    </submittedName>
</protein>
<evidence type="ECO:0000256" key="1">
    <source>
        <dbReference type="SAM" id="MobiDB-lite"/>
    </source>
</evidence>